<evidence type="ECO:0008006" key="3">
    <source>
        <dbReference type="Google" id="ProtNLM"/>
    </source>
</evidence>
<evidence type="ECO:0000313" key="2">
    <source>
        <dbReference type="Proteomes" id="UP001179181"/>
    </source>
</evidence>
<comment type="caution">
    <text evidence="1">The sequence shown here is derived from an EMBL/GenBank/DDBJ whole genome shotgun (WGS) entry which is preliminary data.</text>
</comment>
<dbReference type="Proteomes" id="UP001179181">
    <property type="component" value="Unassembled WGS sequence"/>
</dbReference>
<name>A0ABX0UUF1_9BACT</name>
<reference evidence="1 2" key="1">
    <citation type="submission" date="2020-03" db="EMBL/GenBank/DDBJ databases">
        <title>Genomic Encyclopedia of Type Strains, Phase IV (KMG-IV): sequencing the most valuable type-strain genomes for metagenomic binning, comparative biology and taxonomic classification.</title>
        <authorList>
            <person name="Goeker M."/>
        </authorList>
    </citation>
    <scope>NUCLEOTIDE SEQUENCE [LARGE SCALE GENOMIC DNA]</scope>
    <source>
        <strain evidence="1 2">DSM 102865</strain>
    </source>
</reference>
<evidence type="ECO:0000313" key="1">
    <source>
        <dbReference type="EMBL" id="NIJ55425.1"/>
    </source>
</evidence>
<proteinExistence type="predicted"/>
<gene>
    <name evidence="1" type="ORF">FHS68_004614</name>
</gene>
<dbReference type="EMBL" id="JAASQJ010000005">
    <property type="protein sequence ID" value="NIJ55425.1"/>
    <property type="molecule type" value="Genomic_DNA"/>
</dbReference>
<accession>A0ABX0UUF1</accession>
<protein>
    <recommendedName>
        <fullName evidence="3">PIN domain-containing protein</fullName>
    </recommendedName>
</protein>
<organism evidence="1 2">
    <name type="scientific">Dyadobacter arcticus</name>
    <dbReference type="NCBI Taxonomy" id="1078754"/>
    <lineage>
        <taxon>Bacteria</taxon>
        <taxon>Pseudomonadati</taxon>
        <taxon>Bacteroidota</taxon>
        <taxon>Cytophagia</taxon>
        <taxon>Cytophagales</taxon>
        <taxon>Spirosomataceae</taxon>
        <taxon>Dyadobacter</taxon>
    </lineage>
</organism>
<sequence length="251" mass="29305">MKFIDTNILYYKFSNSYPDTISGTNIVSISALEFLKNIEKSHPNRSKYYVPYRFGSHDFINREYLKLHGKRPFRSSYSDSISFEFKQNANNYVLYNNESIANAINEKQASLYQASIFFLEKQDFKELKSKFKFIIENNLVCHPLTKEDIERSYQLLDTFTDTHNMKPDFRNSWNDILILSKVINSGGTLISSDKELNKFAAEVYGAKVVAYDNIMEYSFPCQHAETVLGYTKFESKGYINQGWAYRKNKGK</sequence>
<keyword evidence="2" id="KW-1185">Reference proteome</keyword>
<dbReference type="RefSeq" id="WP_167275215.1">
    <property type="nucleotide sequence ID" value="NZ_JAASQJ010000005.1"/>
</dbReference>